<dbReference type="VEuPathDB" id="FungiDB:Z518_07103"/>
<dbReference type="GeneID" id="25295174"/>
<dbReference type="PANTHER" id="PTHR37563:SF2">
    <property type="entry name" value="PHYTANOYL-COA DIOXYGENASE FAMILY PROTEIN (AFU_ORTHOLOGUE AFUA_2G03330)"/>
    <property type="match status" value="1"/>
</dbReference>
<evidence type="ECO:0000313" key="1">
    <source>
        <dbReference type="EMBL" id="KIX03550.1"/>
    </source>
</evidence>
<dbReference type="InterPro" id="IPR008775">
    <property type="entry name" value="Phytyl_CoA_dOase-like"/>
</dbReference>
<dbReference type="OrthoDB" id="407832at2759"/>
<evidence type="ECO:0000313" key="2">
    <source>
        <dbReference type="Proteomes" id="UP000053617"/>
    </source>
</evidence>
<dbReference type="AlphaFoldDB" id="A0A0D2J3M1"/>
<gene>
    <name evidence="1" type="ORF">Z518_07103</name>
</gene>
<accession>A0A0D2J3M1</accession>
<proteinExistence type="predicted"/>
<dbReference type="Pfam" id="PF05721">
    <property type="entry name" value="PhyH"/>
    <property type="match status" value="1"/>
</dbReference>
<keyword evidence="2" id="KW-1185">Reference proteome</keyword>
<sequence length="354" mass="39183">MVSLLRHSSGLSHTSGILNLLGFKSIRTFTSSPSPHAEPVSIRASLTERTQGQLSEQNLEIAVRQVRHDGLVVVQNAVETDILDKLNTKMVADALYLRSRGENSPFNYNKGNLQQDAPPVKEFFYPEIFLNPIATQITSAVLGPRPKLTFCSGNSAMPATADSPPQRQPVHSDADFAHPDHPFALVVNVPLIDMKPENGSTEVWLGTHQDFGIEAQEGAHGERASGRIRAALLEERSKTNPPTQPFIPKGSVIVRDLRLWHAGMPNYSDDVRIMLAMSKNVPSPSFEPFCQRATVHFAPWYRNPMKLELAEEIKPLVGGVKDLDVRAHFVGEDQVLGSYLDRGFGNSYDFSQRP</sequence>
<protein>
    <submittedName>
        <fullName evidence="1">Rhinocladiella mackenziei CBS 650.93 unplaced genomic scaffold supercont1.5, whole genome shotgun sequence</fullName>
    </submittedName>
</protein>
<dbReference type="Gene3D" id="2.60.120.620">
    <property type="entry name" value="q2cbj1_9rhob like domain"/>
    <property type="match status" value="1"/>
</dbReference>
<dbReference type="PANTHER" id="PTHR37563">
    <property type="entry name" value="PHYTANOYL-COA DIOXYGENASE FAMILY PROTEIN (AFU_ORTHOLOGUE AFUA_2G03330)"/>
    <property type="match status" value="1"/>
</dbReference>
<dbReference type="HOGENOM" id="CLU_043410_0_1_1"/>
<name>A0A0D2J3M1_9EURO</name>
<dbReference type="InterPro" id="IPR051961">
    <property type="entry name" value="Fungal_Metabolite_Diox"/>
</dbReference>
<dbReference type="Proteomes" id="UP000053617">
    <property type="component" value="Unassembled WGS sequence"/>
</dbReference>
<organism evidence="1 2">
    <name type="scientific">Rhinocladiella mackenziei CBS 650.93</name>
    <dbReference type="NCBI Taxonomy" id="1442369"/>
    <lineage>
        <taxon>Eukaryota</taxon>
        <taxon>Fungi</taxon>
        <taxon>Dikarya</taxon>
        <taxon>Ascomycota</taxon>
        <taxon>Pezizomycotina</taxon>
        <taxon>Eurotiomycetes</taxon>
        <taxon>Chaetothyriomycetidae</taxon>
        <taxon>Chaetothyriales</taxon>
        <taxon>Herpotrichiellaceae</taxon>
        <taxon>Rhinocladiella</taxon>
    </lineage>
</organism>
<dbReference type="SUPFAM" id="SSF51197">
    <property type="entry name" value="Clavaminate synthase-like"/>
    <property type="match status" value="1"/>
</dbReference>
<dbReference type="RefSeq" id="XP_013270686.1">
    <property type="nucleotide sequence ID" value="XM_013415232.1"/>
</dbReference>
<dbReference type="EMBL" id="KN847479">
    <property type="protein sequence ID" value="KIX03550.1"/>
    <property type="molecule type" value="Genomic_DNA"/>
</dbReference>
<reference evidence="1 2" key="1">
    <citation type="submission" date="2015-01" db="EMBL/GenBank/DDBJ databases">
        <title>The Genome Sequence of Rhinocladiella mackenzie CBS 650.93.</title>
        <authorList>
            <consortium name="The Broad Institute Genomics Platform"/>
            <person name="Cuomo C."/>
            <person name="de Hoog S."/>
            <person name="Gorbushina A."/>
            <person name="Stielow B."/>
            <person name="Teixiera M."/>
            <person name="Abouelleil A."/>
            <person name="Chapman S.B."/>
            <person name="Priest M."/>
            <person name="Young S.K."/>
            <person name="Wortman J."/>
            <person name="Nusbaum C."/>
            <person name="Birren B."/>
        </authorList>
    </citation>
    <scope>NUCLEOTIDE SEQUENCE [LARGE SCALE GENOMIC DNA]</scope>
    <source>
        <strain evidence="1 2">CBS 650.93</strain>
    </source>
</reference>